<reference evidence="7 8" key="1">
    <citation type="submission" date="2023-06" db="EMBL/GenBank/DDBJ databases">
        <authorList>
            <person name="Yushchuk O."/>
            <person name="Binda E."/>
            <person name="Ruckert-Reed C."/>
            <person name="Fedorenko V."/>
            <person name="Kalinowski J."/>
            <person name="Marinelli F."/>
        </authorList>
    </citation>
    <scope>NUCLEOTIDE SEQUENCE [LARGE SCALE GENOMIC DNA]</scope>
    <source>
        <strain evidence="7 8">NRRL 3884</strain>
    </source>
</reference>
<evidence type="ECO:0000256" key="6">
    <source>
        <dbReference type="SAM" id="Phobius"/>
    </source>
</evidence>
<dbReference type="InterPro" id="IPR050833">
    <property type="entry name" value="Poly_Biosynth_Transport"/>
</dbReference>
<organism evidence="7 8">
    <name type="scientific">Actinoplanes oblitus</name>
    <dbReference type="NCBI Taxonomy" id="3040509"/>
    <lineage>
        <taxon>Bacteria</taxon>
        <taxon>Bacillati</taxon>
        <taxon>Actinomycetota</taxon>
        <taxon>Actinomycetes</taxon>
        <taxon>Micromonosporales</taxon>
        <taxon>Micromonosporaceae</taxon>
        <taxon>Actinoplanes</taxon>
    </lineage>
</organism>
<evidence type="ECO:0000313" key="8">
    <source>
        <dbReference type="Proteomes" id="UP001240150"/>
    </source>
</evidence>
<keyword evidence="8" id="KW-1185">Reference proteome</keyword>
<feature type="transmembrane region" description="Helical" evidence="6">
    <location>
        <begin position="17"/>
        <end position="36"/>
    </location>
</feature>
<accession>A0ABY8WDL7</accession>
<evidence type="ECO:0000313" key="7">
    <source>
        <dbReference type="EMBL" id="WIM95148.1"/>
    </source>
</evidence>
<keyword evidence="5 6" id="KW-0472">Membrane</keyword>
<gene>
    <name evidence="7" type="ORF">ACTOB_007220</name>
</gene>
<feature type="transmembrane region" description="Helical" evidence="6">
    <location>
        <begin position="296"/>
        <end position="315"/>
    </location>
</feature>
<keyword evidence="4 6" id="KW-1133">Transmembrane helix</keyword>
<dbReference type="RefSeq" id="WP_284916435.1">
    <property type="nucleotide sequence ID" value="NZ_CP126980.1"/>
</dbReference>
<dbReference type="EMBL" id="CP126980">
    <property type="protein sequence ID" value="WIM95148.1"/>
    <property type="molecule type" value="Genomic_DNA"/>
</dbReference>
<keyword evidence="2" id="KW-1003">Cell membrane</keyword>
<proteinExistence type="predicted"/>
<name>A0ABY8WDL7_9ACTN</name>
<feature type="transmembrane region" description="Helical" evidence="6">
    <location>
        <begin position="48"/>
        <end position="67"/>
    </location>
</feature>
<evidence type="ECO:0000256" key="3">
    <source>
        <dbReference type="ARBA" id="ARBA00022692"/>
    </source>
</evidence>
<dbReference type="Proteomes" id="UP001240150">
    <property type="component" value="Chromosome"/>
</dbReference>
<keyword evidence="3 6" id="KW-0812">Transmembrane</keyword>
<sequence length="431" mass="43545">MLITATRRVLDDSLARNSLLIMATTVANGGLGYLYWMLAARAVPQPQVGTATALISAATAISMLANLGAGHMFIQRLPGSAPDLWSRIVGGGLLAGCAATAAVATAGAVLVPMAVANFGFLARPAGALALICAATAVTATTLLDNVYVAHRAGHGMFVRNLVLAAGKIGALAAMLAVGAHSAGAVVLSWTGPILLVSAATLSSGLGRLRPGARLRLRGLGTEVPHLRAALTGHHLINLTQAGPAALLPVLVTARLGAGATAHFYLAWMTASMLFMVSPAVASALYAERTNAARVGLGRAALVVLAMVGAPAALLLGAGDRILGLFSAGYAAEGGLLLRILVLAAIPDAVANLAVAHWRSRGEFRLCRRLNAVRAACCLALTWLLLPGAGVTGAGVAWLAGQSAGAVLVLLLVVRRGLAGPGRVRHEPPAAA</sequence>
<evidence type="ECO:0000256" key="1">
    <source>
        <dbReference type="ARBA" id="ARBA00004651"/>
    </source>
</evidence>
<feature type="transmembrane region" description="Helical" evidence="6">
    <location>
        <begin position="161"/>
        <end position="180"/>
    </location>
</feature>
<feature type="transmembrane region" description="Helical" evidence="6">
    <location>
        <begin position="263"/>
        <end position="284"/>
    </location>
</feature>
<keyword evidence="7" id="KW-0813">Transport</keyword>
<feature type="transmembrane region" description="Helical" evidence="6">
    <location>
        <begin position="127"/>
        <end position="149"/>
    </location>
</feature>
<evidence type="ECO:0000256" key="5">
    <source>
        <dbReference type="ARBA" id="ARBA00023136"/>
    </source>
</evidence>
<evidence type="ECO:0000256" key="2">
    <source>
        <dbReference type="ARBA" id="ARBA00022475"/>
    </source>
</evidence>
<dbReference type="PANTHER" id="PTHR30250:SF11">
    <property type="entry name" value="O-ANTIGEN TRANSPORTER-RELATED"/>
    <property type="match status" value="1"/>
</dbReference>
<feature type="transmembrane region" description="Helical" evidence="6">
    <location>
        <begin position="186"/>
        <end position="208"/>
    </location>
</feature>
<feature type="transmembrane region" description="Helical" evidence="6">
    <location>
        <begin position="335"/>
        <end position="357"/>
    </location>
</feature>
<keyword evidence="7" id="KW-0762">Sugar transport</keyword>
<feature type="transmembrane region" description="Helical" evidence="6">
    <location>
        <begin position="369"/>
        <end position="388"/>
    </location>
</feature>
<protein>
    <submittedName>
        <fullName evidence="7">Sugar transporter</fullName>
    </submittedName>
</protein>
<comment type="subcellular location">
    <subcellularLocation>
        <location evidence="1">Cell membrane</location>
        <topology evidence="1">Multi-pass membrane protein</topology>
    </subcellularLocation>
</comment>
<feature type="transmembrane region" description="Helical" evidence="6">
    <location>
        <begin position="88"/>
        <end position="115"/>
    </location>
</feature>
<evidence type="ECO:0000256" key="4">
    <source>
        <dbReference type="ARBA" id="ARBA00022989"/>
    </source>
</evidence>
<dbReference type="PANTHER" id="PTHR30250">
    <property type="entry name" value="PST FAMILY PREDICTED COLANIC ACID TRANSPORTER"/>
    <property type="match status" value="1"/>
</dbReference>